<proteinExistence type="predicted"/>
<keyword evidence="2" id="KW-1185">Reference proteome</keyword>
<organism evidence="1 2">
    <name type="scientific">Candidatus Jidaibacter acanthamoebae</name>
    <dbReference type="NCBI Taxonomy" id="86105"/>
    <lineage>
        <taxon>Bacteria</taxon>
        <taxon>Pseudomonadati</taxon>
        <taxon>Pseudomonadota</taxon>
        <taxon>Alphaproteobacteria</taxon>
        <taxon>Rickettsiales</taxon>
        <taxon>Candidatus Midichloriaceae</taxon>
        <taxon>Candidatus Jidaibacter</taxon>
    </lineage>
</organism>
<dbReference type="AlphaFoldDB" id="A0A0C1QZ43"/>
<reference evidence="1 2" key="1">
    <citation type="submission" date="2014-11" db="EMBL/GenBank/DDBJ databases">
        <title>A Rickettsiales Symbiont of Amoebae With Ancient Features.</title>
        <authorList>
            <person name="Schulz F."/>
            <person name="Martijn J."/>
            <person name="Wascher F."/>
            <person name="Kostanjsek R."/>
            <person name="Ettema T.J."/>
            <person name="Horn M."/>
        </authorList>
    </citation>
    <scope>NUCLEOTIDE SEQUENCE [LARGE SCALE GENOMIC DNA]</scope>
    <source>
        <strain evidence="1 2">UWC36</strain>
    </source>
</reference>
<accession>A0A0C1QZ43</accession>
<name>A0A0C1QZ43_9RICK</name>
<dbReference type="Proteomes" id="UP000031258">
    <property type="component" value="Unassembled WGS sequence"/>
</dbReference>
<protein>
    <submittedName>
        <fullName evidence="1">Uncharacterized protein</fullName>
    </submittedName>
</protein>
<gene>
    <name evidence="1" type="ORF">NF27_DT00490</name>
</gene>
<evidence type="ECO:0000313" key="1">
    <source>
        <dbReference type="EMBL" id="KIE05275.1"/>
    </source>
</evidence>
<sequence length="556" mass="64137">MRAGKETQGALIIVNSTLFKDISNVSTFVKSLNRFGFTNVSVIEHETTIEQYKAQFPEQTFFAEYSNNVELAKNILKGAVNCFSVEELNKATPYITAIDRAKKHFKISDSKKILLVNSDWNDEFFIKILRDIHMCETTTRFSNYDFFITEKIIKQVAGDIKNKFIKKDFEFSRACKTKSNSISPHHQPETLQHHQPAMPYGYWLTMNPSYRYAMSQYTQPMIPQYSNQQPQIFPSYPNIVPKPVVPLPHPASGVSVNPYIQPASTSMSFWINPTAYIPIELTIPEKVVPKQSSVARESYKLPNFTTESQLLHYIAGYHSDFCEIYNKLKSYKDSNKISDEEAIKTLINSALKPLSEKIKQCKGKYIVETYADTKLKSFILKFHRIIYGIDYRINYVKNYYTTELKEKLVLELLHLVEEGLACFQVTLLKVTELLHEKTKLSALSELSYPLEKNVREEEKKSEKGELGEEMKDELDKKRKEDEVLESGKIPVITDKGKRTWREIVGIDSIADVDTPQETFKKPRIYSSKDDRSLNSAVAQELLRRNKKSGDKIIERV</sequence>
<comment type="caution">
    <text evidence="1">The sequence shown here is derived from an EMBL/GenBank/DDBJ whole genome shotgun (WGS) entry which is preliminary data.</text>
</comment>
<dbReference type="STRING" id="86105.NF27_DT00490"/>
<evidence type="ECO:0000313" key="2">
    <source>
        <dbReference type="Proteomes" id="UP000031258"/>
    </source>
</evidence>
<dbReference type="RefSeq" id="WP_039456299.1">
    <property type="nucleotide sequence ID" value="NZ_JSWE01000096.1"/>
</dbReference>
<dbReference type="EMBL" id="JSWE01000096">
    <property type="protein sequence ID" value="KIE05275.1"/>
    <property type="molecule type" value="Genomic_DNA"/>
</dbReference>